<evidence type="ECO:0000313" key="3">
    <source>
        <dbReference type="Proteomes" id="UP000050571"/>
    </source>
</evidence>
<reference evidence="2 3" key="1">
    <citation type="journal article" date="2012" name="J. Virol.">
        <title>The Complete Genome Sequence of Bacteriophage CP21 Reveals Modular Shuffling in Campylobacter Group II Phages.</title>
        <authorList>
            <person name="Hammerl J.A."/>
            <person name="Jackel C."/>
            <person name="Reetz J."/>
            <person name="Hertwig S."/>
        </authorList>
    </citation>
    <scope>NUCLEOTIDE SEQUENCE [LARGE SCALE GENOMIC DNA]</scope>
</reference>
<dbReference type="SMART" id="SM00305">
    <property type="entry name" value="HintC"/>
    <property type="match status" value="1"/>
</dbReference>
<evidence type="ECO:0000259" key="1">
    <source>
        <dbReference type="SMART" id="SM00305"/>
    </source>
</evidence>
<dbReference type="InterPro" id="IPR027417">
    <property type="entry name" value="P-loop_NTPase"/>
</dbReference>
<dbReference type="Proteomes" id="UP000050571">
    <property type="component" value="Segment"/>
</dbReference>
<gene>
    <name evidence="2" type="primary">CP21_125</name>
</gene>
<dbReference type="GeneID" id="14010935"/>
<dbReference type="NCBIfam" id="TIGR01443">
    <property type="entry name" value="intein_Cterm"/>
    <property type="match status" value="1"/>
</dbReference>
<dbReference type="SUPFAM" id="SSF51294">
    <property type="entry name" value="Hedgehog/intein (Hint) domain"/>
    <property type="match status" value="1"/>
</dbReference>
<dbReference type="InterPro" id="IPR030934">
    <property type="entry name" value="Intein_C"/>
</dbReference>
<dbReference type="RefSeq" id="YP_007005195.1">
    <property type="nucleotide sequence ID" value="NC_019507.1"/>
</dbReference>
<proteinExistence type="predicted"/>
<feature type="domain" description="Hint" evidence="1">
    <location>
        <begin position="243"/>
        <end position="288"/>
    </location>
</feature>
<organism evidence="2 3">
    <name type="scientific">Campylobacter phage CP21</name>
    <dbReference type="NCBI Taxonomy" id="2881391"/>
    <lineage>
        <taxon>Viruses</taxon>
        <taxon>Duplodnaviria</taxon>
        <taxon>Heunggongvirae</taxon>
        <taxon>Uroviricota</taxon>
        <taxon>Caudoviricetes</taxon>
        <taxon>Connertonviridae</taxon>
        <taxon>Firehammervirus</taxon>
        <taxon>Firehammervirus CP21</taxon>
    </lineage>
</organism>
<keyword evidence="3" id="KW-1185">Reference proteome</keyword>
<accession>I7II80</accession>
<dbReference type="InterPro" id="IPR003586">
    <property type="entry name" value="Hint_dom_C"/>
</dbReference>
<dbReference type="Gene3D" id="3.40.50.300">
    <property type="entry name" value="P-loop containing nucleotide triphosphate hydrolases"/>
    <property type="match status" value="2"/>
</dbReference>
<name>I7II80_9CAUD</name>
<protein>
    <submittedName>
        <fullName evidence="2">Terminase (T4 gp17-like)</fullName>
    </submittedName>
</protein>
<dbReference type="KEGG" id="vg:14010935"/>
<dbReference type="EMBL" id="HE815464">
    <property type="protein sequence ID" value="CCH63587.1"/>
    <property type="molecule type" value="Genomic_DNA"/>
</dbReference>
<dbReference type="InterPro" id="IPR036844">
    <property type="entry name" value="Hint_dom_sf"/>
</dbReference>
<dbReference type="CDD" id="cd00081">
    <property type="entry name" value="Hint"/>
    <property type="match status" value="1"/>
</dbReference>
<evidence type="ECO:0000313" key="2">
    <source>
        <dbReference type="EMBL" id="CCH63587.1"/>
    </source>
</evidence>
<dbReference type="PROSITE" id="PS50818">
    <property type="entry name" value="INTEIN_C_TER"/>
    <property type="match status" value="1"/>
</dbReference>
<sequence>MLSKEEIKYFQTHKNEITDELLETIRAQGKLGKAQALEILDLPKDSDNYYLDAYNTRISYNGSRGLKKAYTKLNLSPIHISELEKCANDPLYFLRNYVRMTTPKGFDFVDSRPYQDEFIQLLSDDSIENVISMQPRQCIEANTKINVNGNETTIIELFVNQESNKRLYFNSSKFIESYECKDKYVETPIGKVKILEVHKTIKYNIFEIETENGFKLQASELHVLIDENDNELYVRDCLNKVIKTKSGPSKIISKTFIKYDHCYDLTLEHYHLYYTNGVLSHNSSKSTTTSVKLAHLYCFKKDLTIGIVAYSGNSAREFLDKTKKILIGLPIWMQPGTVTWNKGSIECENNIRILTDVPSNSSFRGFSCCLENTRVQVRNKYTNKIETLTIKELYARLQELKKS</sequence>